<sequence length="297" mass="32147">MTAPTGSQPQKHRNPTPWAQGDSAASATRITPGNALRPEDIALTAAEGTAHPSGDVAEYALRLGDDALILAQRLGQWISRGPELEEDVALGNIGLDQLGHARSFLSYAGAAWGKTEDDLAYFRREPEFRSAHLFEQPNGDFAATIARQFVAASWQYPLYRELSSSSDPMLAAIAAKAVKEVDYHLDHSTQWVLRLAGGTEESRRRMVAGLDLMWPFVGELFEDDPLTTQLGDAAVVPSSLTAEFDRTTGAVLAEAELAVPAHPMATGGGRRGRHSEHLGYLLAEMQVLARDFPGASW</sequence>
<dbReference type="Pfam" id="PF05138">
    <property type="entry name" value="PaaA_PaaC"/>
    <property type="match status" value="1"/>
</dbReference>
<organism evidence="2 3">
    <name type="scientific">Arthrobacter stackebrandtii</name>
    <dbReference type="NCBI Taxonomy" id="272161"/>
    <lineage>
        <taxon>Bacteria</taxon>
        <taxon>Bacillati</taxon>
        <taxon>Actinomycetota</taxon>
        <taxon>Actinomycetes</taxon>
        <taxon>Micrococcales</taxon>
        <taxon>Micrococcaceae</taxon>
        <taxon>Arthrobacter</taxon>
    </lineage>
</organism>
<protein>
    <submittedName>
        <fullName evidence="2">Ring-1,2-phenylacetyl-CoA epoxidase subunit PaaC</fullName>
        <ecNumber evidence="2">1.14.13.149</ecNumber>
    </submittedName>
</protein>
<dbReference type="InterPro" id="IPR011882">
    <property type="entry name" value="PaaC"/>
</dbReference>
<accession>A0ABS4YWJ0</accession>
<evidence type="ECO:0000313" key="3">
    <source>
        <dbReference type="Proteomes" id="UP000711614"/>
    </source>
</evidence>
<dbReference type="GO" id="GO:0097266">
    <property type="term" value="F:phenylacetyl-CoA 1,2-epoxidase activity"/>
    <property type="evidence" value="ECO:0007669"/>
    <property type="project" value="UniProtKB-EC"/>
</dbReference>
<dbReference type="EMBL" id="JAGIOI010000001">
    <property type="protein sequence ID" value="MBP2413104.1"/>
    <property type="molecule type" value="Genomic_DNA"/>
</dbReference>
<keyword evidence="2" id="KW-0560">Oxidoreductase</keyword>
<dbReference type="PANTHER" id="PTHR30458">
    <property type="entry name" value="PHENYLACETIC ACID DEGRADATION PROTEIN PAA"/>
    <property type="match status" value="1"/>
</dbReference>
<gene>
    <name evidence="2" type="ORF">JOF48_001903</name>
</gene>
<dbReference type="PANTHER" id="PTHR30458:SF0">
    <property type="entry name" value="1,2-PHENYLACETYL-COA EPOXIDASE, SUBUNIT C"/>
    <property type="match status" value="1"/>
</dbReference>
<dbReference type="Gene3D" id="1.20.1260.10">
    <property type="match status" value="1"/>
</dbReference>
<evidence type="ECO:0000256" key="1">
    <source>
        <dbReference type="SAM" id="MobiDB-lite"/>
    </source>
</evidence>
<dbReference type="SUPFAM" id="SSF47240">
    <property type="entry name" value="Ferritin-like"/>
    <property type="match status" value="1"/>
</dbReference>
<dbReference type="InterPro" id="IPR052703">
    <property type="entry name" value="Aromatic_CoA_ox/epox"/>
</dbReference>
<dbReference type="RefSeq" id="WP_209680104.1">
    <property type="nucleotide sequence ID" value="NZ_JAGIOI010000001.1"/>
</dbReference>
<dbReference type="PIRSF" id="PIRSF037834">
    <property type="entry name" value="PA_CoA_Oase3"/>
    <property type="match status" value="1"/>
</dbReference>
<dbReference type="NCBIfam" id="TIGR02158">
    <property type="entry name" value="PA_CoA_Oxy3"/>
    <property type="match status" value="1"/>
</dbReference>
<evidence type="ECO:0000313" key="2">
    <source>
        <dbReference type="EMBL" id="MBP2413104.1"/>
    </source>
</evidence>
<dbReference type="EC" id="1.14.13.149" evidence="2"/>
<reference evidence="2 3" key="1">
    <citation type="submission" date="2021-03" db="EMBL/GenBank/DDBJ databases">
        <title>Sequencing the genomes of 1000 actinobacteria strains.</title>
        <authorList>
            <person name="Klenk H.-P."/>
        </authorList>
    </citation>
    <scope>NUCLEOTIDE SEQUENCE [LARGE SCALE GENOMIC DNA]</scope>
    <source>
        <strain evidence="2 3">DSM 16005</strain>
    </source>
</reference>
<feature type="region of interest" description="Disordered" evidence="1">
    <location>
        <begin position="1"/>
        <end position="30"/>
    </location>
</feature>
<comment type="caution">
    <text evidence="2">The sequence shown here is derived from an EMBL/GenBank/DDBJ whole genome shotgun (WGS) entry which is preliminary data.</text>
</comment>
<name>A0ABS4YWJ0_9MICC</name>
<keyword evidence="3" id="KW-1185">Reference proteome</keyword>
<dbReference type="InterPro" id="IPR007814">
    <property type="entry name" value="PaaA_PaaC"/>
</dbReference>
<proteinExistence type="predicted"/>
<dbReference type="InterPro" id="IPR012347">
    <property type="entry name" value="Ferritin-like"/>
</dbReference>
<dbReference type="Proteomes" id="UP000711614">
    <property type="component" value="Unassembled WGS sequence"/>
</dbReference>
<dbReference type="InterPro" id="IPR009078">
    <property type="entry name" value="Ferritin-like_SF"/>
</dbReference>